<evidence type="ECO:0000313" key="3">
    <source>
        <dbReference type="Proteomes" id="UP001177003"/>
    </source>
</evidence>
<dbReference type="EMBL" id="OX465080">
    <property type="protein sequence ID" value="CAI9282244.1"/>
    <property type="molecule type" value="Genomic_DNA"/>
</dbReference>
<keyword evidence="3" id="KW-1185">Reference proteome</keyword>
<organism evidence="2 3">
    <name type="scientific">Lactuca saligna</name>
    <name type="common">Willowleaf lettuce</name>
    <dbReference type="NCBI Taxonomy" id="75948"/>
    <lineage>
        <taxon>Eukaryota</taxon>
        <taxon>Viridiplantae</taxon>
        <taxon>Streptophyta</taxon>
        <taxon>Embryophyta</taxon>
        <taxon>Tracheophyta</taxon>
        <taxon>Spermatophyta</taxon>
        <taxon>Magnoliopsida</taxon>
        <taxon>eudicotyledons</taxon>
        <taxon>Gunneridae</taxon>
        <taxon>Pentapetalae</taxon>
        <taxon>asterids</taxon>
        <taxon>campanulids</taxon>
        <taxon>Asterales</taxon>
        <taxon>Asteraceae</taxon>
        <taxon>Cichorioideae</taxon>
        <taxon>Cichorieae</taxon>
        <taxon>Lactucinae</taxon>
        <taxon>Lactuca</taxon>
    </lineage>
</organism>
<sequence length="196" mass="22346">MIVNIDVGVSKFEEENTLKSKQISDLQLNLGALYVGYFELKNKLISEFSDKFKTSVVEPNAAEPSNCAPSQVAQDPPVDQHVKTTHIIDQFDSEPAQAHPRITLKQCPRQVTAQRKRVLLFMKNSNKNVCGDQPQLTVTKLEQKQFRRKSGKVEYYNHQNYFCSWTRVNLGELADAPFHNPSNDPRATDFTSFLEN</sequence>
<feature type="region of interest" description="Disordered" evidence="1">
    <location>
        <begin position="177"/>
        <end position="196"/>
    </location>
</feature>
<dbReference type="AlphaFoldDB" id="A0AA35YYA3"/>
<evidence type="ECO:0000313" key="2">
    <source>
        <dbReference type="EMBL" id="CAI9282244.1"/>
    </source>
</evidence>
<name>A0AA35YYA3_LACSI</name>
<gene>
    <name evidence="2" type="ORF">LSALG_LOCUS21891</name>
</gene>
<reference evidence="2" key="1">
    <citation type="submission" date="2023-04" db="EMBL/GenBank/DDBJ databases">
        <authorList>
            <person name="Vijverberg K."/>
            <person name="Xiong W."/>
            <person name="Schranz E."/>
        </authorList>
    </citation>
    <scope>NUCLEOTIDE SEQUENCE</scope>
</reference>
<accession>A0AA35YYA3</accession>
<protein>
    <submittedName>
        <fullName evidence="2">Uncharacterized protein</fullName>
    </submittedName>
</protein>
<feature type="compositionally biased region" description="Polar residues" evidence="1">
    <location>
        <begin position="180"/>
        <end position="196"/>
    </location>
</feature>
<evidence type="ECO:0000256" key="1">
    <source>
        <dbReference type="SAM" id="MobiDB-lite"/>
    </source>
</evidence>
<dbReference type="Proteomes" id="UP001177003">
    <property type="component" value="Chromosome 4"/>
</dbReference>
<proteinExistence type="predicted"/>